<organism evidence="2 3">
    <name type="scientific">Zea mays</name>
    <name type="common">Maize</name>
    <dbReference type="NCBI Taxonomy" id="4577"/>
    <lineage>
        <taxon>Eukaryota</taxon>
        <taxon>Viridiplantae</taxon>
        <taxon>Streptophyta</taxon>
        <taxon>Embryophyta</taxon>
        <taxon>Tracheophyta</taxon>
        <taxon>Spermatophyta</taxon>
        <taxon>Magnoliopsida</taxon>
        <taxon>Liliopsida</taxon>
        <taxon>Poales</taxon>
        <taxon>Poaceae</taxon>
        <taxon>PACMAD clade</taxon>
        <taxon>Panicoideae</taxon>
        <taxon>Andropogonodae</taxon>
        <taxon>Andropogoneae</taxon>
        <taxon>Tripsacinae</taxon>
        <taxon>Zea</taxon>
    </lineage>
</organism>
<protein>
    <recommendedName>
        <fullName evidence="1">TOD1/MUCI70 glycosyltransferase-like domain-containing protein</fullName>
    </recommendedName>
</protein>
<reference evidence="3" key="1">
    <citation type="journal article" date="2009" name="Science">
        <title>The B73 maize genome: complexity, diversity, and dynamics.</title>
        <authorList>
            <person name="Schnable P.S."/>
            <person name="Ware D."/>
            <person name="Fulton R.S."/>
            <person name="Stein J.C."/>
            <person name="Wei F."/>
            <person name="Pasternak S."/>
            <person name="Liang C."/>
            <person name="Zhang J."/>
            <person name="Fulton L."/>
            <person name="Graves T.A."/>
            <person name="Minx P."/>
            <person name="Reily A.D."/>
            <person name="Courtney L."/>
            <person name="Kruchowski S.S."/>
            <person name="Tomlinson C."/>
            <person name="Strong C."/>
            <person name="Delehaunty K."/>
            <person name="Fronick C."/>
            <person name="Courtney B."/>
            <person name="Rock S.M."/>
            <person name="Belter E."/>
            <person name="Du F."/>
            <person name="Kim K."/>
            <person name="Abbott R.M."/>
            <person name="Cotton M."/>
            <person name="Levy A."/>
            <person name="Marchetto P."/>
            <person name="Ochoa K."/>
            <person name="Jackson S.M."/>
            <person name="Gillam B."/>
            <person name="Chen W."/>
            <person name="Yan L."/>
            <person name="Higginbotham J."/>
            <person name="Cardenas M."/>
            <person name="Waligorski J."/>
            <person name="Applebaum E."/>
            <person name="Phelps L."/>
            <person name="Falcone J."/>
            <person name="Kanchi K."/>
            <person name="Thane T."/>
            <person name="Scimone A."/>
            <person name="Thane N."/>
            <person name="Henke J."/>
            <person name="Wang T."/>
            <person name="Ruppert J."/>
            <person name="Shah N."/>
            <person name="Rotter K."/>
            <person name="Hodges J."/>
            <person name="Ingenthron E."/>
            <person name="Cordes M."/>
            <person name="Kohlberg S."/>
            <person name="Sgro J."/>
            <person name="Delgado B."/>
            <person name="Mead K."/>
            <person name="Chinwalla A."/>
            <person name="Leonard S."/>
            <person name="Crouse K."/>
            <person name="Collura K."/>
            <person name="Kudrna D."/>
            <person name="Currie J."/>
            <person name="He R."/>
            <person name="Angelova A."/>
            <person name="Rajasekar S."/>
            <person name="Mueller T."/>
            <person name="Lomeli R."/>
            <person name="Scara G."/>
            <person name="Ko A."/>
            <person name="Delaney K."/>
            <person name="Wissotski M."/>
            <person name="Lopez G."/>
            <person name="Campos D."/>
            <person name="Braidotti M."/>
            <person name="Ashley E."/>
            <person name="Golser W."/>
            <person name="Kim H."/>
            <person name="Lee S."/>
            <person name="Lin J."/>
            <person name="Dujmic Z."/>
            <person name="Kim W."/>
            <person name="Talag J."/>
            <person name="Zuccolo A."/>
            <person name="Fan C."/>
            <person name="Sebastian A."/>
            <person name="Kramer M."/>
            <person name="Spiegel L."/>
            <person name="Nascimento L."/>
            <person name="Zutavern T."/>
            <person name="Miller B."/>
            <person name="Ambroise C."/>
            <person name="Muller S."/>
            <person name="Spooner W."/>
            <person name="Narechania A."/>
            <person name="Ren L."/>
            <person name="Wei S."/>
            <person name="Kumari S."/>
            <person name="Faga B."/>
            <person name="Levy M.J."/>
            <person name="McMahan L."/>
            <person name="Van Buren P."/>
            <person name="Vaughn M.W."/>
            <person name="Ying K."/>
            <person name="Yeh C.-T."/>
            <person name="Emrich S.J."/>
            <person name="Jia Y."/>
            <person name="Kalyanaraman A."/>
            <person name="Hsia A.-P."/>
            <person name="Barbazuk W.B."/>
            <person name="Baucom R.S."/>
            <person name="Brutnell T.P."/>
            <person name="Carpita N.C."/>
            <person name="Chaparro C."/>
            <person name="Chia J.-M."/>
            <person name="Deragon J.-M."/>
            <person name="Estill J.C."/>
            <person name="Fu Y."/>
            <person name="Jeddeloh J.A."/>
            <person name="Han Y."/>
            <person name="Lee H."/>
            <person name="Li P."/>
            <person name="Lisch D.R."/>
            <person name="Liu S."/>
            <person name="Liu Z."/>
            <person name="Nagel D.H."/>
            <person name="McCann M.C."/>
            <person name="SanMiguel P."/>
            <person name="Myers A.M."/>
            <person name="Nettleton D."/>
            <person name="Nguyen J."/>
            <person name="Penning B.W."/>
            <person name="Ponnala L."/>
            <person name="Schneider K.L."/>
            <person name="Schwartz D.C."/>
            <person name="Sharma A."/>
            <person name="Soderlund C."/>
            <person name="Springer N.M."/>
            <person name="Sun Q."/>
            <person name="Wang H."/>
            <person name="Waterman M."/>
            <person name="Westerman R."/>
            <person name="Wolfgruber T.K."/>
            <person name="Yang L."/>
            <person name="Yu Y."/>
            <person name="Zhang L."/>
            <person name="Zhou S."/>
            <person name="Zhu Q."/>
            <person name="Bennetzen J.L."/>
            <person name="Dawe R.K."/>
            <person name="Jiang J."/>
            <person name="Jiang N."/>
            <person name="Presting G.G."/>
            <person name="Wessler S.R."/>
            <person name="Aluru S."/>
            <person name="Martienssen R.A."/>
            <person name="Clifton S.W."/>
            <person name="McCombie W.R."/>
            <person name="Wing R.A."/>
            <person name="Wilson R.K."/>
        </authorList>
    </citation>
    <scope>NUCLEOTIDE SEQUENCE [LARGE SCALE GENOMIC DNA]</scope>
    <source>
        <strain evidence="3">cv. B73</strain>
    </source>
</reference>
<reference evidence="2" key="3">
    <citation type="submission" date="2021-05" db="UniProtKB">
        <authorList>
            <consortium name="EnsemblPlants"/>
        </authorList>
    </citation>
    <scope>IDENTIFICATION</scope>
    <source>
        <strain evidence="2">cv. B73</strain>
    </source>
</reference>
<dbReference type="AlphaFoldDB" id="A0A804QRX8"/>
<dbReference type="InParanoid" id="A0A804QRX8"/>
<proteinExistence type="predicted"/>
<accession>A0A804QRX8</accession>
<dbReference type="Proteomes" id="UP000007305">
    <property type="component" value="Chromosome 8"/>
</dbReference>
<keyword evidence="3" id="KW-1185">Reference proteome</keyword>
<name>A0A804QRX8_MAIZE</name>
<evidence type="ECO:0000313" key="2">
    <source>
        <dbReference type="EnsemblPlants" id="Zm00001eb353430_P001"/>
    </source>
</evidence>
<dbReference type="PANTHER" id="PTHR12956">
    <property type="entry name" value="ALKALINE CERAMIDASE-RELATED"/>
    <property type="match status" value="1"/>
</dbReference>
<dbReference type="PANTHER" id="PTHR12956:SF75">
    <property type="entry name" value="OS01G0304300 PROTEIN"/>
    <property type="match status" value="1"/>
</dbReference>
<dbReference type="Gramene" id="Zm00001eb353430_T001">
    <property type="protein sequence ID" value="Zm00001eb353430_P001"/>
    <property type="gene ID" value="Zm00001eb353430"/>
</dbReference>
<dbReference type="InterPro" id="IPR048354">
    <property type="entry name" value="TOD1_MUCI70_glycTrfase_dom"/>
</dbReference>
<dbReference type="InterPro" id="IPR006852">
    <property type="entry name" value="TOD1_MUCI70"/>
</dbReference>
<sequence>MDAAWMDKRTTLQATYCCAHQRCTHAGGWGITSGTSRAWTRGRRAGVTVTPGLVGGLDGKAVEGEGEAIEEGTRYARDLISDDHGEASEHEPIVGAGGGGGPHECAEEVVERDHGEGDAERAPTRVLVLLRGAVEQLDDGRATQQLRRDDEPLRILPLRADHHRHVSRRWPPAMPALASPRRPAPPYTPPWTCTRAVQVCIEEAAVQVCSDRTRRRVEQALALRPAKPSLSPVLQSLNYVLEEILIPKESKSGSLFGGFPSLEERDKSYDIKDSMTVHCGFVRGKVPGINTGFDIDEADHSEMQLCQSTVVASAIFGNYNFGFQSSLQIAFTLAYKYYVHLLTNFSAPLPKGAKILSGIVDRELKFFVVNKHF</sequence>
<dbReference type="EnsemblPlants" id="Zm00001eb353430_T001">
    <property type="protein sequence ID" value="Zm00001eb353430_P001"/>
    <property type="gene ID" value="Zm00001eb353430"/>
</dbReference>
<dbReference type="Pfam" id="PF04765">
    <property type="entry name" value="TOD1_MUCI70"/>
    <property type="match status" value="1"/>
</dbReference>
<reference evidence="2" key="2">
    <citation type="submission" date="2019-07" db="EMBL/GenBank/DDBJ databases">
        <authorList>
            <person name="Seetharam A."/>
            <person name="Woodhouse M."/>
            <person name="Cannon E."/>
        </authorList>
    </citation>
    <scope>NUCLEOTIDE SEQUENCE [LARGE SCALE GENOMIC DNA]</scope>
    <source>
        <strain evidence="2">cv. B73</strain>
    </source>
</reference>
<feature type="domain" description="TOD1/MUCI70 glycosyltransferase-like" evidence="1">
    <location>
        <begin position="237"/>
        <end position="320"/>
    </location>
</feature>
<evidence type="ECO:0000259" key="1">
    <source>
        <dbReference type="Pfam" id="PF04765"/>
    </source>
</evidence>
<evidence type="ECO:0000313" key="3">
    <source>
        <dbReference type="Proteomes" id="UP000007305"/>
    </source>
</evidence>